<dbReference type="Proteomes" id="UP000010744">
    <property type="component" value="Unassembled WGS sequence"/>
</dbReference>
<keyword evidence="5" id="KW-0560">Oxidoreductase</keyword>
<comment type="cofactor">
    <cofactor evidence="1">
        <name>FAD</name>
        <dbReference type="ChEBI" id="CHEBI:57692"/>
    </cofactor>
</comment>
<feature type="domain" description="Glucose-methanol-choline oxidoreductase C-terminal" evidence="7">
    <location>
        <begin position="351"/>
        <end position="437"/>
    </location>
</feature>
<dbReference type="Pfam" id="PF05199">
    <property type="entry name" value="GMC_oxred_C"/>
    <property type="match status" value="1"/>
</dbReference>
<organism evidence="8 9">
    <name type="scientific">Gordonia rubripertincta NBRC 101908</name>
    <dbReference type="NCBI Taxonomy" id="1077975"/>
    <lineage>
        <taxon>Bacteria</taxon>
        <taxon>Bacillati</taxon>
        <taxon>Actinomycetota</taxon>
        <taxon>Actinomycetes</taxon>
        <taxon>Mycobacteriales</taxon>
        <taxon>Gordoniaceae</taxon>
        <taxon>Gordonia</taxon>
    </lineage>
</organism>
<dbReference type="InterPro" id="IPR000172">
    <property type="entry name" value="GMC_OxRdtase_N"/>
</dbReference>
<evidence type="ECO:0000259" key="6">
    <source>
        <dbReference type="Pfam" id="PF00732"/>
    </source>
</evidence>
<keyword evidence="9" id="KW-1185">Reference proteome</keyword>
<keyword evidence="3" id="KW-0285">Flavoprotein</keyword>
<comment type="caution">
    <text evidence="8">The sequence shown here is derived from an EMBL/GenBank/DDBJ whole genome shotgun (WGS) entry which is preliminary data.</text>
</comment>
<dbReference type="InterPro" id="IPR051473">
    <property type="entry name" value="P2Ox-like"/>
</dbReference>
<dbReference type="EMBL" id="BAHB01000045">
    <property type="protein sequence ID" value="GAB84761.1"/>
    <property type="molecule type" value="Genomic_DNA"/>
</dbReference>
<evidence type="ECO:0000256" key="2">
    <source>
        <dbReference type="ARBA" id="ARBA00010790"/>
    </source>
</evidence>
<dbReference type="InterPro" id="IPR030900">
    <property type="entry name" value="GMC_mycofac_OxRdtase"/>
</dbReference>
<evidence type="ECO:0000256" key="3">
    <source>
        <dbReference type="ARBA" id="ARBA00022630"/>
    </source>
</evidence>
<evidence type="ECO:0000313" key="9">
    <source>
        <dbReference type="Proteomes" id="UP000010744"/>
    </source>
</evidence>
<comment type="similarity">
    <text evidence="2">Belongs to the GMC oxidoreductase family.</text>
</comment>
<accession>A0ABQ0HR59</accession>
<keyword evidence="4" id="KW-0274">FAD</keyword>
<evidence type="ECO:0000256" key="1">
    <source>
        <dbReference type="ARBA" id="ARBA00001974"/>
    </source>
</evidence>
<dbReference type="InterPro" id="IPR036188">
    <property type="entry name" value="FAD/NAD-bd_sf"/>
</dbReference>
<dbReference type="NCBIfam" id="TIGR04542">
    <property type="entry name" value="GMC_mycofac_2"/>
    <property type="match status" value="1"/>
</dbReference>
<protein>
    <submittedName>
        <fullName evidence="8">Dehydrogenase</fullName>
    </submittedName>
</protein>
<evidence type="ECO:0000259" key="7">
    <source>
        <dbReference type="Pfam" id="PF05199"/>
    </source>
</evidence>
<name>A0ABQ0HR59_GORRU</name>
<feature type="domain" description="Glucose-methanol-choline oxidoreductase N-terminal" evidence="6">
    <location>
        <begin position="14"/>
        <end position="254"/>
    </location>
</feature>
<reference evidence="8 9" key="1">
    <citation type="submission" date="2012-08" db="EMBL/GenBank/DDBJ databases">
        <title>Whole genome shotgun sequence of Gordonia rubripertincta NBRC 101908.</title>
        <authorList>
            <person name="Takarada H."/>
            <person name="Hosoyama A."/>
            <person name="Tsuchikane K."/>
            <person name="Katsumata H."/>
            <person name="Baba S."/>
            <person name="Ohji S."/>
            <person name="Yamazaki S."/>
            <person name="Fujita N."/>
        </authorList>
    </citation>
    <scope>NUCLEOTIDE SEQUENCE [LARGE SCALE GENOMIC DNA]</scope>
    <source>
        <strain evidence="8 9">NBRC 101908</strain>
    </source>
</reference>
<gene>
    <name evidence="8" type="ORF">GORBP_045_00030</name>
</gene>
<dbReference type="InterPro" id="IPR007867">
    <property type="entry name" value="GMC_OxRtase_C"/>
</dbReference>
<dbReference type="InterPro" id="IPR012132">
    <property type="entry name" value="GMC_OxRdtase"/>
</dbReference>
<dbReference type="Pfam" id="PF00732">
    <property type="entry name" value="GMC_oxred_N"/>
    <property type="match status" value="1"/>
</dbReference>
<dbReference type="Gene3D" id="3.50.50.60">
    <property type="entry name" value="FAD/NAD(P)-binding domain"/>
    <property type="match status" value="2"/>
</dbReference>
<dbReference type="PIRSF" id="PIRSF000137">
    <property type="entry name" value="Alcohol_oxidase"/>
    <property type="match status" value="1"/>
</dbReference>
<dbReference type="SUPFAM" id="SSF51905">
    <property type="entry name" value="FAD/NAD(P)-binding domain"/>
    <property type="match status" value="1"/>
</dbReference>
<sequence>MSADDSSAEAMSADVVIVGAGSAGCVLAEKLSRDTGRDVVLLERGPGRWPGPEERDLRRLPIGDHAPHAVRHTTDLDGLTAARGCAIGGSSVVNGGYFLRWHPDDFAAWPDGWGLDAIDAAYSELDGGEGGGTMSVTPVSDDELGDAGRAFERYWSARTAVRPIHDRWPVVGVNRVLGNRSGMLRRTAAEAYLAQALGRPNLRVVPDCEVRRLQVSDGRRVAGVHTDRFTVRAGEVVLTAGTLGTAQLLLASDLEPLDGATFLEAGEHRGLAVSYRRKEPAEPGMVLPSVLHTDGGLEIRCYRDDFATYIDGLPHSGPMVEVTAMHRSPVRLVAGGERVRLEFGEPSAEVTAAMRAGADEMVEMLHSSEFADIVVPDSVSVATVPGFSQHAWGTMPMGVRTDALGAVHGTEGLRIVDGSILPTGGRSGPHATIMMVAAHIGNRLSDGG</sequence>
<evidence type="ECO:0000313" key="8">
    <source>
        <dbReference type="EMBL" id="GAB84761.1"/>
    </source>
</evidence>
<dbReference type="PANTHER" id="PTHR42784:SF1">
    <property type="entry name" value="PYRANOSE 2-OXIDASE"/>
    <property type="match status" value="1"/>
</dbReference>
<dbReference type="PANTHER" id="PTHR42784">
    <property type="entry name" value="PYRANOSE 2-OXIDASE"/>
    <property type="match status" value="1"/>
</dbReference>
<proteinExistence type="inferred from homology"/>
<evidence type="ECO:0000256" key="5">
    <source>
        <dbReference type="ARBA" id="ARBA00023002"/>
    </source>
</evidence>
<evidence type="ECO:0000256" key="4">
    <source>
        <dbReference type="ARBA" id="ARBA00022827"/>
    </source>
</evidence>